<dbReference type="InterPro" id="IPR039859">
    <property type="entry name" value="PFA4/ZDH16/20/ERF2-like"/>
</dbReference>
<comment type="catalytic activity">
    <reaction evidence="10 11">
        <text>L-cysteinyl-[protein] + hexadecanoyl-CoA = S-hexadecanoyl-L-cysteinyl-[protein] + CoA</text>
        <dbReference type="Rhea" id="RHEA:36683"/>
        <dbReference type="Rhea" id="RHEA-COMP:10131"/>
        <dbReference type="Rhea" id="RHEA-COMP:11032"/>
        <dbReference type="ChEBI" id="CHEBI:29950"/>
        <dbReference type="ChEBI" id="CHEBI:57287"/>
        <dbReference type="ChEBI" id="CHEBI:57379"/>
        <dbReference type="ChEBI" id="CHEBI:74151"/>
        <dbReference type="EC" id="2.3.1.225"/>
    </reaction>
</comment>
<evidence type="ECO:0000256" key="7">
    <source>
        <dbReference type="ARBA" id="ARBA00023288"/>
    </source>
</evidence>
<evidence type="ECO:0000313" key="14">
    <source>
        <dbReference type="EMBL" id="CAG8418064.1"/>
    </source>
</evidence>
<gene>
    <name evidence="14" type="ORF">PSALAMII_LOCUS9432</name>
</gene>
<keyword evidence="7" id="KW-0449">Lipoprotein</keyword>
<keyword evidence="3 11" id="KW-0812">Transmembrane</keyword>
<keyword evidence="4 11" id="KW-1133">Transmembrane helix</keyword>
<evidence type="ECO:0000259" key="13">
    <source>
        <dbReference type="Pfam" id="PF01529"/>
    </source>
</evidence>
<dbReference type="EMBL" id="CAJVPD010000277">
    <property type="protein sequence ID" value="CAG8418064.1"/>
    <property type="molecule type" value="Genomic_DNA"/>
</dbReference>
<proteinExistence type="inferred from homology"/>
<dbReference type="PROSITE" id="PS50216">
    <property type="entry name" value="DHHC"/>
    <property type="match status" value="1"/>
</dbReference>
<reference evidence="14" key="1">
    <citation type="submission" date="2021-07" db="EMBL/GenBank/DDBJ databases">
        <authorList>
            <person name="Branca A.L. A."/>
        </authorList>
    </citation>
    <scope>NUCLEOTIDE SEQUENCE</scope>
</reference>
<name>A0A9W4JY93_9EURO</name>
<evidence type="ECO:0000256" key="3">
    <source>
        <dbReference type="ARBA" id="ARBA00022692"/>
    </source>
</evidence>
<dbReference type="Pfam" id="PF01529">
    <property type="entry name" value="DHHC"/>
    <property type="match status" value="1"/>
</dbReference>
<feature type="region of interest" description="Disordered" evidence="12">
    <location>
        <begin position="460"/>
        <end position="488"/>
    </location>
</feature>
<dbReference type="PANTHER" id="PTHR22883:SF23">
    <property type="entry name" value="PALMITOYLTRANSFERASE ZDHHC6"/>
    <property type="match status" value="1"/>
</dbReference>
<keyword evidence="5 11" id="KW-0472">Membrane</keyword>
<evidence type="ECO:0000256" key="6">
    <source>
        <dbReference type="ARBA" id="ARBA00023139"/>
    </source>
</evidence>
<evidence type="ECO:0000256" key="4">
    <source>
        <dbReference type="ARBA" id="ARBA00022989"/>
    </source>
</evidence>
<feature type="compositionally biased region" description="Basic and acidic residues" evidence="12">
    <location>
        <begin position="171"/>
        <end position="187"/>
    </location>
</feature>
<dbReference type="GO" id="GO:0005794">
    <property type="term" value="C:Golgi apparatus"/>
    <property type="evidence" value="ECO:0007669"/>
    <property type="project" value="TreeGrafter"/>
</dbReference>
<dbReference type="GO" id="GO:0005783">
    <property type="term" value="C:endoplasmic reticulum"/>
    <property type="evidence" value="ECO:0007669"/>
    <property type="project" value="TreeGrafter"/>
</dbReference>
<feature type="compositionally biased region" description="Basic residues" evidence="12">
    <location>
        <begin position="157"/>
        <end position="170"/>
    </location>
</feature>
<dbReference type="Proteomes" id="UP001152592">
    <property type="component" value="Unassembled WGS sequence"/>
</dbReference>
<sequence>MPPDPWVLRSNPQVRIRGDYVRCLHCLASAASCDGSLDLSYYVLHAFDIAVALTPYGVPRGAKARQCCGIQAHPAGATRRRGLRFLRVDYLIHPLPSYDRGPRVGAGAAILTVYYVLLIPMVVTYLHLYYHVLWNPGYLPIGDQKLHDDQSDENEKKSKKSHRRRHRKSARKAETEKTIQSDTDVERGLGPMSGGVESESDLDLESFYTKDVFVCQQDGRPLWCSTCCQYKTDRAHHCRELGRCVRKMDHFCPWVGGVVSETSFKFFIQFVVYTCIYCTFALIVSAYFTAEIRRNTGGANPYWCVCIGLSGLFAFFTAGMTLSSVQMGIFNITTIENLNRRTAVWTLAIRVPEHMLDRLWDTQSPWAPTFPMVSYPPEVSTSDQPQETNPSTGERHVFAILHTQPGENPFDLGTPIKNLRQVMGHSIADWLLPIKQSPCADHSSMESHYAFGPVVTRLKQEAGLVPPDNGAVPTPPQSGRNQPEKNTH</sequence>
<keyword evidence="8 11" id="KW-0012">Acyltransferase</keyword>
<feature type="transmembrane region" description="Helical" evidence="11">
    <location>
        <begin position="302"/>
        <end position="322"/>
    </location>
</feature>
<dbReference type="EC" id="2.3.1.225" evidence="11"/>
<evidence type="ECO:0000256" key="1">
    <source>
        <dbReference type="ARBA" id="ARBA00004141"/>
    </source>
</evidence>
<feature type="domain" description="Palmitoyltransferase DHHC" evidence="13">
    <location>
        <begin position="220"/>
        <end position="340"/>
    </location>
</feature>
<protein>
    <recommendedName>
        <fullName evidence="11">Palmitoyltransferase</fullName>
        <ecNumber evidence="11">2.3.1.225</ecNumber>
    </recommendedName>
</protein>
<comment type="subcellular location">
    <subcellularLocation>
        <location evidence="1">Membrane</location>
        <topology evidence="1">Multi-pass membrane protein</topology>
    </subcellularLocation>
</comment>
<keyword evidence="6" id="KW-0564">Palmitate</keyword>
<evidence type="ECO:0000256" key="8">
    <source>
        <dbReference type="ARBA" id="ARBA00023315"/>
    </source>
</evidence>
<feature type="transmembrane region" description="Helical" evidence="11">
    <location>
        <begin position="266"/>
        <end position="290"/>
    </location>
</feature>
<evidence type="ECO:0000256" key="5">
    <source>
        <dbReference type="ARBA" id="ARBA00023136"/>
    </source>
</evidence>
<organism evidence="14 15">
    <name type="scientific">Penicillium salamii</name>
    <dbReference type="NCBI Taxonomy" id="1612424"/>
    <lineage>
        <taxon>Eukaryota</taxon>
        <taxon>Fungi</taxon>
        <taxon>Dikarya</taxon>
        <taxon>Ascomycota</taxon>
        <taxon>Pezizomycotina</taxon>
        <taxon>Eurotiomycetes</taxon>
        <taxon>Eurotiomycetidae</taxon>
        <taxon>Eurotiales</taxon>
        <taxon>Aspergillaceae</taxon>
        <taxon>Penicillium</taxon>
    </lineage>
</organism>
<accession>A0A9W4JY93</accession>
<evidence type="ECO:0000256" key="9">
    <source>
        <dbReference type="ARBA" id="ARBA00038298"/>
    </source>
</evidence>
<comment type="similarity">
    <text evidence="9">Belongs to the DHHC palmitoyltransferase family. PFA5 subfamily.</text>
</comment>
<dbReference type="GO" id="GO:0019706">
    <property type="term" value="F:protein-cysteine S-palmitoyltransferase activity"/>
    <property type="evidence" value="ECO:0007669"/>
    <property type="project" value="UniProtKB-EC"/>
</dbReference>
<evidence type="ECO:0000256" key="2">
    <source>
        <dbReference type="ARBA" id="ARBA00022679"/>
    </source>
</evidence>
<dbReference type="InterPro" id="IPR001594">
    <property type="entry name" value="Palmitoyltrfase_DHHC"/>
</dbReference>
<comment type="domain">
    <text evidence="11">The DHHC domain is required for palmitoyltransferase activity.</text>
</comment>
<feature type="region of interest" description="Disordered" evidence="12">
    <location>
        <begin position="147"/>
        <end position="198"/>
    </location>
</feature>
<feature type="transmembrane region" description="Helical" evidence="11">
    <location>
        <begin position="104"/>
        <end position="130"/>
    </location>
</feature>
<evidence type="ECO:0000256" key="12">
    <source>
        <dbReference type="SAM" id="MobiDB-lite"/>
    </source>
</evidence>
<keyword evidence="2 11" id="KW-0808">Transferase</keyword>
<feature type="compositionally biased region" description="Basic and acidic residues" evidence="12">
    <location>
        <begin position="147"/>
        <end position="156"/>
    </location>
</feature>
<evidence type="ECO:0000256" key="10">
    <source>
        <dbReference type="ARBA" id="ARBA00048048"/>
    </source>
</evidence>
<dbReference type="OrthoDB" id="331602at2759"/>
<evidence type="ECO:0000313" key="15">
    <source>
        <dbReference type="Proteomes" id="UP001152592"/>
    </source>
</evidence>
<evidence type="ECO:0000256" key="11">
    <source>
        <dbReference type="RuleBase" id="RU079119"/>
    </source>
</evidence>
<dbReference type="GO" id="GO:0016020">
    <property type="term" value="C:membrane"/>
    <property type="evidence" value="ECO:0007669"/>
    <property type="project" value="UniProtKB-SubCell"/>
</dbReference>
<comment type="caution">
    <text evidence="14">The sequence shown here is derived from an EMBL/GenBank/DDBJ whole genome shotgun (WGS) entry which is preliminary data.</text>
</comment>
<dbReference type="PANTHER" id="PTHR22883">
    <property type="entry name" value="ZINC FINGER DHHC DOMAIN CONTAINING PROTEIN"/>
    <property type="match status" value="1"/>
</dbReference>
<dbReference type="AlphaFoldDB" id="A0A9W4JY93"/>
<dbReference type="GO" id="GO:0006612">
    <property type="term" value="P:protein targeting to membrane"/>
    <property type="evidence" value="ECO:0007669"/>
    <property type="project" value="TreeGrafter"/>
</dbReference>